<dbReference type="SMART" id="SM00249">
    <property type="entry name" value="PHD"/>
    <property type="match status" value="1"/>
</dbReference>
<dbReference type="Pfam" id="PF02902">
    <property type="entry name" value="Peptidase_C48"/>
    <property type="match status" value="1"/>
</dbReference>
<gene>
    <name evidence="9" type="ORF">PSYICH_LOCUS6629</name>
</gene>
<sequence length="348" mass="40876">MLLKYSASVLEFCTICGKFEDPKNIITWVKCDICQRWIHEQCDSRKHDISVPIESSNVFYVCPICSINFDVHTHLTKPTESPTKMFGNGLFQDINYYRYSKKSLSNYVVAIYDYTYDLTIEDYMTLNACQYISNTLFHTCSNIFLNCTNRTDIKIWSIFKTCLMFYNLKSLEYTFFKDEFFQDKLLHHVNIIPILNNSHFTLIIIVFKNFTFQYIDPMGTEFSIVADMFKRFAKELNFDTANIKIINVDHCVQKDGYNCGIYVLHFIQCTINNLDLTSPNNPDQERDRLKKILLEKSKDVKEYCLKCGRKVTEADKCFQCHKCKKFIEKGCLITDICPLCKIYTEKKG</sequence>
<reference evidence="9" key="1">
    <citation type="submission" date="2022-01" db="EMBL/GenBank/DDBJ databases">
        <authorList>
            <person name="King R."/>
        </authorList>
    </citation>
    <scope>NUCLEOTIDE SEQUENCE</scope>
</reference>
<dbReference type="OrthoDB" id="6779965at2759"/>
<dbReference type="SUPFAM" id="SSF57903">
    <property type="entry name" value="FYVE/PHD zinc finger"/>
    <property type="match status" value="1"/>
</dbReference>
<dbReference type="InterPro" id="IPR003653">
    <property type="entry name" value="Peptidase_C48_C"/>
</dbReference>
<keyword evidence="3" id="KW-0479">Metal-binding</keyword>
<dbReference type="InterPro" id="IPR038765">
    <property type="entry name" value="Papain-like_cys_pep_sf"/>
</dbReference>
<evidence type="ECO:0000256" key="3">
    <source>
        <dbReference type="ARBA" id="ARBA00022723"/>
    </source>
</evidence>
<evidence type="ECO:0000259" key="8">
    <source>
        <dbReference type="PROSITE" id="PS50016"/>
    </source>
</evidence>
<dbReference type="EMBL" id="OV651814">
    <property type="protein sequence ID" value="CAH1106830.1"/>
    <property type="molecule type" value="Genomic_DNA"/>
</dbReference>
<keyword evidence="2" id="KW-0645">Protease</keyword>
<dbReference type="AlphaFoldDB" id="A0A9P0CVC5"/>
<dbReference type="PROSITE" id="PS50016">
    <property type="entry name" value="ZF_PHD_2"/>
    <property type="match status" value="1"/>
</dbReference>
<keyword evidence="4 7" id="KW-0863">Zinc-finger</keyword>
<dbReference type="Gene3D" id="3.40.395.10">
    <property type="entry name" value="Adenoviral Proteinase, Chain A"/>
    <property type="match status" value="1"/>
</dbReference>
<dbReference type="InterPro" id="IPR011011">
    <property type="entry name" value="Znf_FYVE_PHD"/>
</dbReference>
<proteinExistence type="inferred from homology"/>
<comment type="similarity">
    <text evidence="1">Belongs to the peptidase C48 family.</text>
</comment>
<organism evidence="9 10">
    <name type="scientific">Psylliodes chrysocephalus</name>
    <dbReference type="NCBI Taxonomy" id="3402493"/>
    <lineage>
        <taxon>Eukaryota</taxon>
        <taxon>Metazoa</taxon>
        <taxon>Ecdysozoa</taxon>
        <taxon>Arthropoda</taxon>
        <taxon>Hexapoda</taxon>
        <taxon>Insecta</taxon>
        <taxon>Pterygota</taxon>
        <taxon>Neoptera</taxon>
        <taxon>Endopterygota</taxon>
        <taxon>Coleoptera</taxon>
        <taxon>Polyphaga</taxon>
        <taxon>Cucujiformia</taxon>
        <taxon>Chrysomeloidea</taxon>
        <taxon>Chrysomelidae</taxon>
        <taxon>Galerucinae</taxon>
        <taxon>Alticini</taxon>
        <taxon>Psylliodes</taxon>
    </lineage>
</organism>
<evidence type="ECO:0000256" key="2">
    <source>
        <dbReference type="ARBA" id="ARBA00022670"/>
    </source>
</evidence>
<evidence type="ECO:0000256" key="1">
    <source>
        <dbReference type="ARBA" id="ARBA00005234"/>
    </source>
</evidence>
<dbReference type="GO" id="GO:0006508">
    <property type="term" value="P:proteolysis"/>
    <property type="evidence" value="ECO:0007669"/>
    <property type="project" value="UniProtKB-KW"/>
</dbReference>
<dbReference type="Proteomes" id="UP001153636">
    <property type="component" value="Chromosome 2"/>
</dbReference>
<keyword evidence="10" id="KW-1185">Reference proteome</keyword>
<feature type="domain" description="PHD-type" evidence="8">
    <location>
        <begin position="10"/>
        <end position="68"/>
    </location>
</feature>
<dbReference type="SUPFAM" id="SSF54001">
    <property type="entry name" value="Cysteine proteinases"/>
    <property type="match status" value="1"/>
</dbReference>
<evidence type="ECO:0000313" key="10">
    <source>
        <dbReference type="Proteomes" id="UP001153636"/>
    </source>
</evidence>
<accession>A0A9P0CVC5</accession>
<name>A0A9P0CVC5_9CUCU</name>
<evidence type="ECO:0000256" key="6">
    <source>
        <dbReference type="ARBA" id="ARBA00022833"/>
    </source>
</evidence>
<evidence type="ECO:0000256" key="5">
    <source>
        <dbReference type="ARBA" id="ARBA00022801"/>
    </source>
</evidence>
<dbReference type="GO" id="GO:0008234">
    <property type="term" value="F:cysteine-type peptidase activity"/>
    <property type="evidence" value="ECO:0007669"/>
    <property type="project" value="InterPro"/>
</dbReference>
<keyword evidence="6" id="KW-0862">Zinc</keyword>
<protein>
    <recommendedName>
        <fullName evidence="8">PHD-type domain-containing protein</fullName>
    </recommendedName>
</protein>
<dbReference type="GO" id="GO:0008270">
    <property type="term" value="F:zinc ion binding"/>
    <property type="evidence" value="ECO:0007669"/>
    <property type="project" value="UniProtKB-KW"/>
</dbReference>
<dbReference type="InterPro" id="IPR013083">
    <property type="entry name" value="Znf_RING/FYVE/PHD"/>
</dbReference>
<dbReference type="Gene3D" id="3.30.40.10">
    <property type="entry name" value="Zinc/RING finger domain, C3HC4 (zinc finger)"/>
    <property type="match status" value="1"/>
</dbReference>
<keyword evidence="5" id="KW-0378">Hydrolase</keyword>
<evidence type="ECO:0000256" key="4">
    <source>
        <dbReference type="ARBA" id="ARBA00022771"/>
    </source>
</evidence>
<dbReference type="InterPro" id="IPR001965">
    <property type="entry name" value="Znf_PHD"/>
</dbReference>
<evidence type="ECO:0000313" key="9">
    <source>
        <dbReference type="EMBL" id="CAH1106830.1"/>
    </source>
</evidence>
<evidence type="ECO:0000256" key="7">
    <source>
        <dbReference type="PROSITE-ProRule" id="PRU00146"/>
    </source>
</evidence>
<dbReference type="InterPro" id="IPR019787">
    <property type="entry name" value="Znf_PHD-finger"/>
</dbReference>